<proteinExistence type="predicted"/>
<evidence type="ECO:0000256" key="1">
    <source>
        <dbReference type="ARBA" id="ARBA00004141"/>
    </source>
</evidence>
<dbReference type="GO" id="GO:0055088">
    <property type="term" value="P:lipid homeostasis"/>
    <property type="evidence" value="ECO:0007669"/>
    <property type="project" value="TreeGrafter"/>
</dbReference>
<keyword evidence="9" id="KW-1185">Reference proteome</keyword>
<dbReference type="InterPro" id="IPR050846">
    <property type="entry name" value="TLCD"/>
</dbReference>
<dbReference type="SMART" id="SM00724">
    <property type="entry name" value="TLC"/>
    <property type="match status" value="1"/>
</dbReference>
<evidence type="ECO:0000256" key="5">
    <source>
        <dbReference type="PROSITE-ProRule" id="PRU00205"/>
    </source>
</evidence>
<comment type="caution">
    <text evidence="8">The sequence shown here is derived from an EMBL/GenBank/DDBJ whole genome shotgun (WGS) entry which is preliminary data.</text>
</comment>
<comment type="subcellular location">
    <subcellularLocation>
        <location evidence="1">Membrane</location>
        <topology evidence="1">Multi-pass membrane protein</topology>
    </subcellularLocation>
</comment>
<feature type="transmembrane region" description="Helical" evidence="6">
    <location>
        <begin position="98"/>
        <end position="120"/>
    </location>
</feature>
<evidence type="ECO:0000256" key="6">
    <source>
        <dbReference type="SAM" id="Phobius"/>
    </source>
</evidence>
<dbReference type="PANTHER" id="PTHR13439">
    <property type="entry name" value="CT120 PROTEIN"/>
    <property type="match status" value="1"/>
</dbReference>
<dbReference type="PROSITE" id="PS50922">
    <property type="entry name" value="TLC"/>
    <property type="match status" value="1"/>
</dbReference>
<accession>A0AA39CJK6</accession>
<evidence type="ECO:0000313" key="8">
    <source>
        <dbReference type="EMBL" id="KAJ9610333.1"/>
    </source>
</evidence>
<evidence type="ECO:0000256" key="3">
    <source>
        <dbReference type="ARBA" id="ARBA00022989"/>
    </source>
</evidence>
<dbReference type="GO" id="GO:0016020">
    <property type="term" value="C:membrane"/>
    <property type="evidence" value="ECO:0007669"/>
    <property type="project" value="UniProtKB-SubCell"/>
</dbReference>
<evidence type="ECO:0000259" key="7">
    <source>
        <dbReference type="PROSITE" id="PS50922"/>
    </source>
</evidence>
<protein>
    <recommendedName>
        <fullName evidence="7">TLC domain-containing protein</fullName>
    </recommendedName>
</protein>
<keyword evidence="2 5" id="KW-0812">Transmembrane</keyword>
<feature type="domain" description="TLC" evidence="7">
    <location>
        <begin position="50"/>
        <end position="271"/>
    </location>
</feature>
<evidence type="ECO:0000313" key="9">
    <source>
        <dbReference type="Proteomes" id="UP001172673"/>
    </source>
</evidence>
<dbReference type="Pfam" id="PF03798">
    <property type="entry name" value="TRAM_LAG1_CLN8"/>
    <property type="match status" value="1"/>
</dbReference>
<keyword evidence="3 6" id="KW-1133">Transmembrane helix</keyword>
<dbReference type="Proteomes" id="UP001172673">
    <property type="component" value="Unassembled WGS sequence"/>
</dbReference>
<dbReference type="GO" id="GO:0005783">
    <property type="term" value="C:endoplasmic reticulum"/>
    <property type="evidence" value="ECO:0007669"/>
    <property type="project" value="TreeGrafter"/>
</dbReference>
<gene>
    <name evidence="8" type="ORF">H2200_005110</name>
</gene>
<organism evidence="8 9">
    <name type="scientific">Cladophialophora chaetospira</name>
    <dbReference type="NCBI Taxonomy" id="386627"/>
    <lineage>
        <taxon>Eukaryota</taxon>
        <taxon>Fungi</taxon>
        <taxon>Dikarya</taxon>
        <taxon>Ascomycota</taxon>
        <taxon>Pezizomycotina</taxon>
        <taxon>Eurotiomycetes</taxon>
        <taxon>Chaetothyriomycetidae</taxon>
        <taxon>Chaetothyriales</taxon>
        <taxon>Herpotrichiellaceae</taxon>
        <taxon>Cladophialophora</taxon>
    </lineage>
</organism>
<reference evidence="8" key="1">
    <citation type="submission" date="2022-10" db="EMBL/GenBank/DDBJ databases">
        <title>Culturing micro-colonial fungi from biological soil crusts in the Mojave desert and describing Neophaeococcomyces mojavensis, and introducing the new genera and species Taxawa tesnikishii.</title>
        <authorList>
            <person name="Kurbessoian T."/>
            <person name="Stajich J.E."/>
        </authorList>
    </citation>
    <scope>NUCLEOTIDE SEQUENCE</scope>
    <source>
        <strain evidence="8">TK_41</strain>
    </source>
</reference>
<keyword evidence="4 5" id="KW-0472">Membrane</keyword>
<name>A0AA39CJK6_9EURO</name>
<dbReference type="EMBL" id="JAPDRK010000007">
    <property type="protein sequence ID" value="KAJ9610333.1"/>
    <property type="molecule type" value="Genomic_DNA"/>
</dbReference>
<feature type="transmembrane region" description="Helical" evidence="6">
    <location>
        <begin position="20"/>
        <end position="43"/>
    </location>
</feature>
<dbReference type="InterPro" id="IPR006634">
    <property type="entry name" value="TLC-dom"/>
</dbReference>
<dbReference type="PANTHER" id="PTHR13439:SF0">
    <property type="entry name" value="TOPOISOMERASE I DAMAGE AFFECTED PROTEIN 4"/>
    <property type="match status" value="1"/>
</dbReference>
<feature type="transmembrane region" description="Helical" evidence="6">
    <location>
        <begin position="181"/>
        <end position="201"/>
    </location>
</feature>
<sequence length="279" mass="31584">MFGLERTLKTLPYHVHHIGLTSLTYSTIFWVLSPVASAKLFSVYRKSPRRTQINWNVRVVSLIQSIFICGSAICVILSDKSRVQSDVRSRLLGYSPMAARVQASAAGYFLWDILVSVLYLPILGPSSFIHGVCALSITMLGFYPFANYYGINFVLYELSTPFLNIHWFMDKSGLTGSTWQLINGICLMGTFFASRIGWGLYQSFNLYRDIWTLWRIDPASKTGLEAIGTTHDASSVSKWLSLTFLAANTILSGLNIYWFGRMVKSMRGHFQNDNDHKEK</sequence>
<feature type="transmembrane region" description="Helical" evidence="6">
    <location>
        <begin position="127"/>
        <end position="145"/>
    </location>
</feature>
<feature type="transmembrane region" description="Helical" evidence="6">
    <location>
        <begin position="55"/>
        <end position="78"/>
    </location>
</feature>
<evidence type="ECO:0000256" key="2">
    <source>
        <dbReference type="ARBA" id="ARBA00022692"/>
    </source>
</evidence>
<dbReference type="AlphaFoldDB" id="A0AA39CJK6"/>
<evidence type="ECO:0000256" key="4">
    <source>
        <dbReference type="ARBA" id="ARBA00023136"/>
    </source>
</evidence>
<feature type="transmembrane region" description="Helical" evidence="6">
    <location>
        <begin position="239"/>
        <end position="259"/>
    </location>
</feature>